<protein>
    <submittedName>
        <fullName evidence="10">tRNA (N6-isopentenyl adenosine(37)-C2)-methylthiotransferase MiaB</fullName>
    </submittedName>
</protein>
<evidence type="ECO:0000313" key="11">
    <source>
        <dbReference type="Proteomes" id="UP000229681"/>
    </source>
</evidence>
<dbReference type="SFLD" id="SFLDG01061">
    <property type="entry name" value="methylthiotransferase"/>
    <property type="match status" value="1"/>
</dbReference>
<evidence type="ECO:0000256" key="2">
    <source>
        <dbReference type="ARBA" id="ARBA00022485"/>
    </source>
</evidence>
<dbReference type="Pfam" id="PF00919">
    <property type="entry name" value="UPF0004"/>
    <property type="match status" value="1"/>
</dbReference>
<evidence type="ECO:0000259" key="9">
    <source>
        <dbReference type="PROSITE" id="PS51918"/>
    </source>
</evidence>
<dbReference type="InterPro" id="IPR007197">
    <property type="entry name" value="rSAM"/>
</dbReference>
<dbReference type="Gene3D" id="3.40.50.12160">
    <property type="entry name" value="Methylthiotransferase, N-terminal domain"/>
    <property type="match status" value="1"/>
</dbReference>
<dbReference type="NCBIfam" id="TIGR01574">
    <property type="entry name" value="miaB-methiolase"/>
    <property type="match status" value="1"/>
</dbReference>
<dbReference type="InterPro" id="IPR006638">
    <property type="entry name" value="Elp3/MiaA/NifB-like_rSAM"/>
</dbReference>
<dbReference type="EMBL" id="PGTM01000248">
    <property type="protein sequence ID" value="PJF34897.1"/>
    <property type="molecule type" value="Genomic_DNA"/>
</dbReference>
<dbReference type="GO" id="GO:0035597">
    <property type="term" value="F:tRNA-2-methylthio-N(6)-dimethylallyladenosine(37) synthase activity"/>
    <property type="evidence" value="ECO:0007669"/>
    <property type="project" value="TreeGrafter"/>
</dbReference>
<comment type="caution">
    <text evidence="10">The sequence shown here is derived from an EMBL/GenBank/DDBJ whole genome shotgun (WGS) entry which is preliminary data.</text>
</comment>
<evidence type="ECO:0000313" key="10">
    <source>
        <dbReference type="EMBL" id="PJF34897.1"/>
    </source>
</evidence>
<dbReference type="Pfam" id="PF04055">
    <property type="entry name" value="Radical_SAM"/>
    <property type="match status" value="1"/>
</dbReference>
<dbReference type="NCBIfam" id="TIGR00089">
    <property type="entry name" value="MiaB/RimO family radical SAM methylthiotransferase"/>
    <property type="match status" value="1"/>
</dbReference>
<keyword evidence="4" id="KW-0949">S-adenosyl-L-methionine</keyword>
<dbReference type="Gene3D" id="3.80.30.20">
    <property type="entry name" value="tm_1862 like domain"/>
    <property type="match status" value="1"/>
</dbReference>
<organism evidence="10 11">
    <name type="scientific">Candidatus Thermofonsia Clade 1 bacterium</name>
    <dbReference type="NCBI Taxonomy" id="2364210"/>
    <lineage>
        <taxon>Bacteria</taxon>
        <taxon>Bacillati</taxon>
        <taxon>Chloroflexota</taxon>
        <taxon>Candidatus Thermofontia</taxon>
        <taxon>Candidatus Thermofonsia Clade 1</taxon>
    </lineage>
</organism>
<keyword evidence="5" id="KW-0479">Metal-binding</keyword>
<name>A0A2M8PBH6_9CHLR</name>
<dbReference type="FunFam" id="3.80.30.20:FF:000001">
    <property type="entry name" value="tRNA-2-methylthio-N(6)-dimethylallyladenosine synthase 2"/>
    <property type="match status" value="1"/>
</dbReference>
<keyword evidence="7" id="KW-0411">Iron-sulfur</keyword>
<dbReference type="PANTHER" id="PTHR43020:SF2">
    <property type="entry name" value="MITOCHONDRIAL TRNA METHYLTHIOTRANSFERASE CDK5RAP1"/>
    <property type="match status" value="1"/>
</dbReference>
<dbReference type="InterPro" id="IPR005839">
    <property type="entry name" value="Methylthiotransferase"/>
</dbReference>
<dbReference type="InterPro" id="IPR058240">
    <property type="entry name" value="rSAM_sf"/>
</dbReference>
<proteinExistence type="predicted"/>
<dbReference type="AlphaFoldDB" id="A0A2M8PBH6"/>
<evidence type="ECO:0000259" key="8">
    <source>
        <dbReference type="PROSITE" id="PS51449"/>
    </source>
</evidence>
<comment type="cofactor">
    <cofactor evidence="1">
        <name>[4Fe-4S] cluster</name>
        <dbReference type="ChEBI" id="CHEBI:49883"/>
    </cofactor>
</comment>
<gene>
    <name evidence="10" type="primary">miaB</name>
    <name evidence="10" type="ORF">CUN49_13335</name>
</gene>
<dbReference type="Proteomes" id="UP000229681">
    <property type="component" value="Unassembled WGS sequence"/>
</dbReference>
<feature type="domain" description="Radical SAM core" evidence="9">
    <location>
        <begin position="136"/>
        <end position="370"/>
    </location>
</feature>
<evidence type="ECO:0000256" key="7">
    <source>
        <dbReference type="ARBA" id="ARBA00023014"/>
    </source>
</evidence>
<evidence type="ECO:0000256" key="1">
    <source>
        <dbReference type="ARBA" id="ARBA00001966"/>
    </source>
</evidence>
<dbReference type="InterPro" id="IPR023404">
    <property type="entry name" value="rSAM_horseshoe"/>
</dbReference>
<dbReference type="PROSITE" id="PS51449">
    <property type="entry name" value="MTTASE_N"/>
    <property type="match status" value="1"/>
</dbReference>
<dbReference type="SUPFAM" id="SSF102114">
    <property type="entry name" value="Radical SAM enzymes"/>
    <property type="match status" value="1"/>
</dbReference>
<keyword evidence="3 10" id="KW-0808">Transferase</keyword>
<dbReference type="InterPro" id="IPR038135">
    <property type="entry name" value="Methylthiotransferase_N_sf"/>
</dbReference>
<evidence type="ECO:0000256" key="6">
    <source>
        <dbReference type="ARBA" id="ARBA00023004"/>
    </source>
</evidence>
<dbReference type="CDD" id="cd01335">
    <property type="entry name" value="Radical_SAM"/>
    <property type="match status" value="1"/>
</dbReference>
<reference evidence="10 11" key="1">
    <citation type="submission" date="2017-11" db="EMBL/GenBank/DDBJ databases">
        <title>Evolution of Phototrophy in the Chloroflexi Phylum Driven by Horizontal Gene Transfer.</title>
        <authorList>
            <person name="Ward L.M."/>
            <person name="Hemp J."/>
            <person name="Shih P.M."/>
            <person name="Mcglynn S.E."/>
            <person name="Fischer W."/>
        </authorList>
    </citation>
    <scope>NUCLEOTIDE SEQUENCE [LARGE SCALE GENOMIC DNA]</scope>
    <source>
        <strain evidence="10">JP3_13</strain>
    </source>
</reference>
<dbReference type="SFLD" id="SFLDG01082">
    <property type="entry name" value="B12-binding_domain_containing"/>
    <property type="match status" value="1"/>
</dbReference>
<keyword evidence="2" id="KW-0004">4Fe-4S</keyword>
<accession>A0A2M8PBH6</accession>
<dbReference type="InterPro" id="IPR020612">
    <property type="entry name" value="Methylthiotransferase_CS"/>
</dbReference>
<dbReference type="InterPro" id="IPR013848">
    <property type="entry name" value="Methylthiotransferase_N"/>
</dbReference>
<evidence type="ECO:0000256" key="3">
    <source>
        <dbReference type="ARBA" id="ARBA00022679"/>
    </source>
</evidence>
<dbReference type="GO" id="GO:0005829">
    <property type="term" value="C:cytosol"/>
    <property type="evidence" value="ECO:0007669"/>
    <property type="project" value="TreeGrafter"/>
</dbReference>
<dbReference type="SFLD" id="SFLDS00029">
    <property type="entry name" value="Radical_SAM"/>
    <property type="match status" value="1"/>
</dbReference>
<dbReference type="GO" id="GO:0051539">
    <property type="term" value="F:4 iron, 4 sulfur cluster binding"/>
    <property type="evidence" value="ECO:0007669"/>
    <property type="project" value="UniProtKB-KW"/>
</dbReference>
<dbReference type="SMART" id="SM00729">
    <property type="entry name" value="Elp3"/>
    <property type="match status" value="1"/>
</dbReference>
<dbReference type="PANTHER" id="PTHR43020">
    <property type="entry name" value="CDK5 REGULATORY SUBUNIT-ASSOCIATED PROTEIN 1"/>
    <property type="match status" value="1"/>
</dbReference>
<dbReference type="PROSITE" id="PS51918">
    <property type="entry name" value="RADICAL_SAM"/>
    <property type="match status" value="1"/>
</dbReference>
<dbReference type="GO" id="GO:0046872">
    <property type="term" value="F:metal ion binding"/>
    <property type="evidence" value="ECO:0007669"/>
    <property type="project" value="UniProtKB-KW"/>
</dbReference>
<sequence>MNVADSQRLASELEKLGLRAAESPQEADVLVVNTCVVRQGAEEKGVQRLHALHKIKRQKPEKVIGLMGCMVGVRDPLPLRKRFPFVDVFMAPSDPQPMVTFLRERGAENARAIEAEARALQDALQDELLILPEHERGKLVAAHVPVVYGCSHACSFCIIPFRRGVERSRSVGEIVAEVRSLARQGVKEVTLLGQIVDRYGKDIPDGPDLADLLRIVHEVGTAEGLLRIRFLTSHPNWMTDKLLDTVAELPAVMPHIEVPVQAGDDEILRRMKRGYTQAQYRALIERIRARIPDVAINTDVIVGFPTETEAQFMQTYQLLEDLRLDKVHIAKYSPRPQTVSARTMPDDVPEAEKERRRQLLDEQHERISAERNAQWLGRRVQVLVEAKQGDKWRGRTPQNKLVFFADERDWRGQVVEVEITWTGAWSMQGRLPSATTQPDPLGPLHVDVAV</sequence>
<feature type="domain" description="MTTase N-terminal" evidence="8">
    <location>
        <begin position="1"/>
        <end position="107"/>
    </location>
</feature>
<keyword evidence="6" id="KW-0408">Iron</keyword>
<dbReference type="PROSITE" id="PS01278">
    <property type="entry name" value="MTTASE_RADICAL"/>
    <property type="match status" value="1"/>
</dbReference>
<evidence type="ECO:0000256" key="5">
    <source>
        <dbReference type="ARBA" id="ARBA00022723"/>
    </source>
</evidence>
<evidence type="ECO:0000256" key="4">
    <source>
        <dbReference type="ARBA" id="ARBA00022691"/>
    </source>
</evidence>